<evidence type="ECO:0000313" key="2">
    <source>
        <dbReference type="Proteomes" id="UP001162905"/>
    </source>
</evidence>
<evidence type="ECO:0000313" key="1">
    <source>
        <dbReference type="EMBL" id="MCF7541373.1"/>
    </source>
</evidence>
<proteinExistence type="predicted"/>
<reference evidence="1" key="1">
    <citation type="submission" date="2022-01" db="EMBL/GenBank/DDBJ databases">
        <title>Pseudomonas sp. nov. isolated from Antarctic regolith.</title>
        <authorList>
            <person name="Novakova D."/>
            <person name="Sedlar K."/>
        </authorList>
    </citation>
    <scope>NUCLEOTIDE SEQUENCE</scope>
    <source>
        <strain evidence="1">P2647</strain>
    </source>
</reference>
<protein>
    <submittedName>
        <fullName evidence="1">Uncharacterized protein</fullName>
    </submittedName>
</protein>
<dbReference type="Proteomes" id="UP001162905">
    <property type="component" value="Unassembled WGS sequence"/>
</dbReference>
<accession>A0ABS9I0P2</accession>
<gene>
    <name evidence="1" type="ORF">L4G47_03960</name>
</gene>
<dbReference type="EMBL" id="JAKJXH010000003">
    <property type="protein sequence ID" value="MCF7541373.1"/>
    <property type="molecule type" value="Genomic_DNA"/>
</dbReference>
<keyword evidence="2" id="KW-1185">Reference proteome</keyword>
<comment type="caution">
    <text evidence="1">The sequence shown here is derived from an EMBL/GenBank/DDBJ whole genome shotgun (WGS) entry which is preliminary data.</text>
</comment>
<dbReference type="RefSeq" id="WP_237250640.1">
    <property type="nucleotide sequence ID" value="NZ_JAKJXE010000016.1"/>
</dbReference>
<name>A0ABS9I0P2_9PSED</name>
<sequence length="84" mass="9342">MPQLGAMSWTPDLARPKDTPGTGAALMQMTFNDAGNFLSDLYCLYYFQTGTPIITMQQPYARRKGVELNAGRVQARLENEILKG</sequence>
<organism evidence="1 2">
    <name type="scientific">Pseudomonas petrae</name>
    <dbReference type="NCBI Taxonomy" id="2912190"/>
    <lineage>
        <taxon>Bacteria</taxon>
        <taxon>Pseudomonadati</taxon>
        <taxon>Pseudomonadota</taxon>
        <taxon>Gammaproteobacteria</taxon>
        <taxon>Pseudomonadales</taxon>
        <taxon>Pseudomonadaceae</taxon>
        <taxon>Pseudomonas</taxon>
    </lineage>
</organism>